<name>G0LG75_HALWC</name>
<evidence type="ECO:0000313" key="2">
    <source>
        <dbReference type="Proteomes" id="UP000007954"/>
    </source>
</evidence>
<dbReference type="GeneID" id="12445740"/>
<dbReference type="HOGENOM" id="CLU_1472062_0_0_2"/>
<dbReference type="Proteomes" id="UP000007954">
    <property type="component" value="Chromosome"/>
</dbReference>
<sequence length="183" mass="20322">MFESRYYEVRRGFGFGTAYHIYENETPILKTAYSTLQRSESFRFSDPQTGTDQFGIRETPTATVDEANTYDIIDAQTGERVGTVRRNVISHLQHEYTLSNDDGHIVATLREDRPPVAVARRLLSSILPFSCEIIASGGTQAGIVTGALSLRDQFSIELFTTQIDPQLAVVGTIVADAIEDIEL</sequence>
<dbReference type="EMBL" id="FR746099">
    <property type="protein sequence ID" value="CCC39095.1"/>
    <property type="molecule type" value="Genomic_DNA"/>
</dbReference>
<gene>
    <name evidence="1" type="ordered locus">Hqrw_1126</name>
</gene>
<dbReference type="RefSeq" id="WP_014555034.1">
    <property type="nucleotide sequence ID" value="NC_017459.1"/>
</dbReference>
<organism evidence="1 2">
    <name type="scientific">Haloquadratum walsbyi (strain DSM 16854 / JCM 12705 / C23)</name>
    <dbReference type="NCBI Taxonomy" id="768065"/>
    <lineage>
        <taxon>Archaea</taxon>
        <taxon>Methanobacteriati</taxon>
        <taxon>Methanobacteriota</taxon>
        <taxon>Stenosarchaea group</taxon>
        <taxon>Halobacteria</taxon>
        <taxon>Halobacteriales</taxon>
        <taxon>Haloferacaceae</taxon>
        <taxon>Haloquadratum</taxon>
    </lineage>
</organism>
<dbReference type="OrthoDB" id="178461at2157"/>
<accession>G0LG75</accession>
<reference evidence="1 2" key="1">
    <citation type="journal article" date="2011" name="PLoS ONE">
        <title>Haloquadratum walsbyi: limited diversity in a global pond.</title>
        <authorList>
            <person name="Dyall-Smith M."/>
            <person name="Pfeiffer F."/>
            <person name="Klee K."/>
            <person name="Palm P."/>
            <person name="Gross K."/>
            <person name="Schuster S.C."/>
            <person name="Rampp M."/>
            <person name="Oesterhelt D."/>
        </authorList>
    </citation>
    <scope>NUCLEOTIDE SEQUENCE [LARGE SCALE GENOMIC DNA]</scope>
    <source>
        <strain evidence="2">DSM 16854 / JCM 12705 / C23</strain>
    </source>
</reference>
<protein>
    <submittedName>
        <fullName evidence="1">Uncharacterized protein</fullName>
    </submittedName>
</protein>
<dbReference type="KEGG" id="hwc:Hqrw_1126"/>
<evidence type="ECO:0000313" key="1">
    <source>
        <dbReference type="EMBL" id="CCC39095.1"/>
    </source>
</evidence>
<proteinExistence type="predicted"/>
<dbReference type="AlphaFoldDB" id="G0LG75"/>